<dbReference type="AlphaFoldDB" id="A0A8H3U4R5"/>
<evidence type="ECO:0000313" key="4">
    <source>
        <dbReference type="EMBL" id="KAE9963148.1"/>
    </source>
</evidence>
<proteinExistence type="predicted"/>
<accession>A0A8H3U4R5</accession>
<organism evidence="4 5">
    <name type="scientific">Venturia inaequalis</name>
    <name type="common">Apple scab fungus</name>
    <dbReference type="NCBI Taxonomy" id="5025"/>
    <lineage>
        <taxon>Eukaryota</taxon>
        <taxon>Fungi</taxon>
        <taxon>Dikarya</taxon>
        <taxon>Ascomycota</taxon>
        <taxon>Pezizomycotina</taxon>
        <taxon>Dothideomycetes</taxon>
        <taxon>Pleosporomycetidae</taxon>
        <taxon>Venturiales</taxon>
        <taxon>Venturiaceae</taxon>
        <taxon>Venturia</taxon>
    </lineage>
</organism>
<gene>
    <name evidence="4" type="ORF">BLS_009593</name>
</gene>
<sequence>MTSTTPLSTTPISTSPSPSPTIPSTQPITWTSSLNGTIFAATDESYTSACGTSSIYSSFQDCAHRAYSLRDMCTSSYGSLTVWPGPCECSYYQQDLACFDERAFCASQIWTQAPQWFRDGVTSCLGLDGNYAIKAQIGSFENPFTVMGLAGINATTTTMTTARPVSTSAIATQMNSLGDLGSRRLGSGAIAGAVIGSLIGLFLLSLGIYLFLRHSKLSKRRRDMEDEVENEKNRIPELHDKDAIIHMKETKENSHEAPGAEPPELRGDEFACEADSGAIYELESPKSPRSWFGM</sequence>
<comment type="caution">
    <text evidence="4">The sequence shown here is derived from an EMBL/GenBank/DDBJ whole genome shotgun (WGS) entry which is preliminary data.</text>
</comment>
<feature type="coiled-coil region" evidence="1">
    <location>
        <begin position="214"/>
        <end position="241"/>
    </location>
</feature>
<name>A0A8H3U4R5_VENIN</name>
<reference evidence="4 5" key="1">
    <citation type="submission" date="2019-11" db="EMBL/GenBank/DDBJ databases">
        <title>Venturia inaequalis Genome Resource.</title>
        <authorList>
            <person name="Lichtner F.J."/>
        </authorList>
    </citation>
    <scope>NUCLEOTIDE SEQUENCE [LARGE SCALE GENOMIC DNA]</scope>
    <source>
        <strain evidence="4">Bline_iso_100314</strain>
    </source>
</reference>
<keyword evidence="1" id="KW-0175">Coiled coil</keyword>
<evidence type="ECO:0000256" key="2">
    <source>
        <dbReference type="SAM" id="MobiDB-lite"/>
    </source>
</evidence>
<feature type="region of interest" description="Disordered" evidence="2">
    <location>
        <begin position="248"/>
        <end position="267"/>
    </location>
</feature>
<feature type="region of interest" description="Disordered" evidence="2">
    <location>
        <begin position="1"/>
        <end position="26"/>
    </location>
</feature>
<dbReference type="CDD" id="cd12087">
    <property type="entry name" value="TM_EGFR-like"/>
    <property type="match status" value="1"/>
</dbReference>
<feature type="transmembrane region" description="Helical" evidence="3">
    <location>
        <begin position="189"/>
        <end position="212"/>
    </location>
</feature>
<keyword evidence="3" id="KW-0472">Membrane</keyword>
<dbReference type="Proteomes" id="UP000433883">
    <property type="component" value="Unassembled WGS sequence"/>
</dbReference>
<keyword evidence="3" id="KW-1133">Transmembrane helix</keyword>
<dbReference type="EMBL" id="WNWQ01000890">
    <property type="protein sequence ID" value="KAE9963148.1"/>
    <property type="molecule type" value="Genomic_DNA"/>
</dbReference>
<evidence type="ECO:0000256" key="1">
    <source>
        <dbReference type="SAM" id="Coils"/>
    </source>
</evidence>
<evidence type="ECO:0000256" key="3">
    <source>
        <dbReference type="SAM" id="Phobius"/>
    </source>
</evidence>
<keyword evidence="3" id="KW-0812">Transmembrane</keyword>
<evidence type="ECO:0000313" key="5">
    <source>
        <dbReference type="Proteomes" id="UP000433883"/>
    </source>
</evidence>
<protein>
    <submittedName>
        <fullName evidence="4">Uncharacterized protein</fullName>
    </submittedName>
</protein>